<evidence type="ECO:0000256" key="8">
    <source>
        <dbReference type="ARBA" id="ARBA00023136"/>
    </source>
</evidence>
<comment type="caution">
    <text evidence="11">The sequence shown here is derived from an EMBL/GenBank/DDBJ whole genome shotgun (WGS) entry which is preliminary data.</text>
</comment>
<dbReference type="PANTHER" id="PTHR10572:SF24">
    <property type="entry name" value="3-HYDROXY-3-METHYLGLUTARYL-COENZYME A REDUCTASE"/>
    <property type="match status" value="1"/>
</dbReference>
<dbReference type="InterPro" id="IPR023282">
    <property type="entry name" value="HMG_CoA_Rdtase_N"/>
</dbReference>
<dbReference type="AlphaFoldDB" id="A0AA35R0F4"/>
<dbReference type="PRINTS" id="PR00071">
    <property type="entry name" value="HMGCOARDTASE"/>
</dbReference>
<dbReference type="PROSITE" id="PS00066">
    <property type="entry name" value="HMG_COA_REDUCTASE_1"/>
    <property type="match status" value="1"/>
</dbReference>
<dbReference type="GO" id="GO:0015936">
    <property type="term" value="P:coenzyme A metabolic process"/>
    <property type="evidence" value="ECO:0007669"/>
    <property type="project" value="InterPro"/>
</dbReference>
<dbReference type="FunFam" id="3.90.770.10:FF:000001">
    <property type="entry name" value="3-hydroxy-3-methylglutaryl coenzyme A reductase"/>
    <property type="match status" value="1"/>
</dbReference>
<dbReference type="CDD" id="cd00643">
    <property type="entry name" value="HMG-CoA_reductase_classI"/>
    <property type="match status" value="1"/>
</dbReference>
<dbReference type="Gene3D" id="3.90.770.10">
    <property type="entry name" value="3-hydroxy-3-methylglutaryl-coenzyme A Reductase, Chain A, domain 2"/>
    <property type="match status" value="2"/>
</dbReference>
<feature type="region of interest" description="Disordered" evidence="9">
    <location>
        <begin position="54"/>
        <end position="77"/>
    </location>
</feature>
<dbReference type="PROSITE" id="PS50065">
    <property type="entry name" value="HMG_COA_REDUCTASE_4"/>
    <property type="match status" value="1"/>
</dbReference>
<dbReference type="GO" id="GO:0004420">
    <property type="term" value="F:hydroxymethylglutaryl-CoA reductase (NADPH) activity"/>
    <property type="evidence" value="ECO:0007669"/>
    <property type="project" value="UniProtKB-EC"/>
</dbReference>
<organism evidence="11 12">
    <name type="scientific">Geodia barretti</name>
    <name type="common">Barrett's horny sponge</name>
    <dbReference type="NCBI Taxonomy" id="519541"/>
    <lineage>
        <taxon>Eukaryota</taxon>
        <taxon>Metazoa</taxon>
        <taxon>Porifera</taxon>
        <taxon>Demospongiae</taxon>
        <taxon>Heteroscleromorpha</taxon>
        <taxon>Tetractinellida</taxon>
        <taxon>Astrophorina</taxon>
        <taxon>Geodiidae</taxon>
        <taxon>Geodia</taxon>
    </lineage>
</organism>
<dbReference type="PROSITE" id="PS01192">
    <property type="entry name" value="HMG_COA_REDUCTASE_3"/>
    <property type="match status" value="1"/>
</dbReference>
<dbReference type="InterPro" id="IPR023076">
    <property type="entry name" value="HMG_CoA_Rdtase_CS"/>
</dbReference>
<proteinExistence type="inferred from homology"/>
<dbReference type="GO" id="GO:0005778">
    <property type="term" value="C:peroxisomal membrane"/>
    <property type="evidence" value="ECO:0007669"/>
    <property type="project" value="TreeGrafter"/>
</dbReference>
<evidence type="ECO:0000256" key="2">
    <source>
        <dbReference type="ARBA" id="ARBA00005084"/>
    </source>
</evidence>
<feature type="chain" id="PRO_5041271187" description="3-hydroxy-3-methylglutaryl-coenzyme A reductase" evidence="10">
    <location>
        <begin position="28"/>
        <end position="601"/>
    </location>
</feature>
<dbReference type="SUPFAM" id="SSF56542">
    <property type="entry name" value="Substrate-binding domain of HMG-CoA reductase"/>
    <property type="match status" value="1"/>
</dbReference>
<dbReference type="InterPro" id="IPR009023">
    <property type="entry name" value="HMG_CoA_Rdtase_NAD(P)-bd_sf"/>
</dbReference>
<keyword evidence="12" id="KW-1185">Reference proteome</keyword>
<dbReference type="EC" id="1.1.1.34" evidence="4"/>
<feature type="region of interest" description="Disordered" evidence="9">
    <location>
        <begin position="171"/>
        <end position="204"/>
    </location>
</feature>
<evidence type="ECO:0000256" key="9">
    <source>
        <dbReference type="SAM" id="MobiDB-lite"/>
    </source>
</evidence>
<evidence type="ECO:0000256" key="1">
    <source>
        <dbReference type="ARBA" id="ARBA00004370"/>
    </source>
</evidence>
<evidence type="ECO:0000313" key="12">
    <source>
        <dbReference type="Proteomes" id="UP001174909"/>
    </source>
</evidence>
<evidence type="ECO:0000256" key="5">
    <source>
        <dbReference type="ARBA" id="ARBA00016920"/>
    </source>
</evidence>
<dbReference type="GO" id="GO:0008299">
    <property type="term" value="P:isoprenoid biosynthetic process"/>
    <property type="evidence" value="ECO:0007669"/>
    <property type="project" value="InterPro"/>
</dbReference>
<comment type="similarity">
    <text evidence="3">Belongs to the HMG-CoA reductase family.</text>
</comment>
<keyword evidence="6" id="KW-0521">NADP</keyword>
<evidence type="ECO:0000256" key="6">
    <source>
        <dbReference type="ARBA" id="ARBA00022857"/>
    </source>
</evidence>
<feature type="signal peptide" evidence="10">
    <location>
        <begin position="1"/>
        <end position="27"/>
    </location>
</feature>
<dbReference type="PANTHER" id="PTHR10572">
    <property type="entry name" value="3-HYDROXY-3-METHYLGLUTARYL-COENZYME A REDUCTASE"/>
    <property type="match status" value="1"/>
</dbReference>
<comment type="pathway">
    <text evidence="2">Metabolic intermediate biosynthesis; (R)-mevalonate biosynthesis; (R)-mevalonate from acetyl-CoA: step 3/3.</text>
</comment>
<dbReference type="GO" id="GO:0016126">
    <property type="term" value="P:sterol biosynthetic process"/>
    <property type="evidence" value="ECO:0007669"/>
    <property type="project" value="TreeGrafter"/>
</dbReference>
<evidence type="ECO:0000256" key="4">
    <source>
        <dbReference type="ARBA" id="ARBA00012999"/>
    </source>
</evidence>
<keyword evidence="7" id="KW-0560">Oxidoreductase</keyword>
<dbReference type="EMBL" id="CASHTH010000349">
    <property type="protein sequence ID" value="CAI7998405.1"/>
    <property type="molecule type" value="Genomic_DNA"/>
</dbReference>
<sequence>MFNIVTLALSAVLFVKYIFLDKSTTFATSVPPAPSSSAPPIDSAPVPACPIKMSDGPAVRQRHTTNSGSSTTYSEECPHLTEPLNQTSISSSTASNGVLPTLQSPLTLLNGSPGISGCGVNVAVSVERESLPALGAGPDGRQEIMFSSVAVQTVAEEGGVFVALRQNSLSGSDTSGVGASGDEVTTGEEEEEDGRKRGEERPPRPVAECLSIFQSDAGPVSLSDVEILQLVEGKHIPAYKLESALGDPERGVAIRRKLITQQLAPDSASCLSNLPYLHYDFSKVMGACCENVVGYMPVPVGVAGPLLLNGEYFHVPMATTEGALVASTNRGCRALALSGGVKSHLLGDGMTRGPVVRFPSAAEASRAKLWLDKRANFPTVAEAFNSTSGFAKLVGIHAAVAGRLLFIRFKATTGDAMGMNMLSKVLKTTVEALVDLNVCKNLVGSAMAGSVGGFNTHAANVVCAIFIATGQDPAQTVGSSNCITLTEKGGSSGEDLHISVTMPSLELGTVGGGTVLPAQAACLKMLGVQGPNKEAPGENAAQLARVVCGAVLAGELSLMSALAAGHLVKSHLTHNRSKVNLLSSIPETQSPPPEAAPAAEK</sequence>
<dbReference type="GO" id="GO:0005789">
    <property type="term" value="C:endoplasmic reticulum membrane"/>
    <property type="evidence" value="ECO:0007669"/>
    <property type="project" value="TreeGrafter"/>
</dbReference>
<reference evidence="11" key="1">
    <citation type="submission" date="2023-03" db="EMBL/GenBank/DDBJ databases">
        <authorList>
            <person name="Steffen K."/>
            <person name="Cardenas P."/>
        </authorList>
    </citation>
    <scope>NUCLEOTIDE SEQUENCE</scope>
</reference>
<feature type="compositionally biased region" description="Basic and acidic residues" evidence="9">
    <location>
        <begin position="193"/>
        <end position="203"/>
    </location>
</feature>
<accession>A0AA35R0F4</accession>
<evidence type="ECO:0000256" key="3">
    <source>
        <dbReference type="ARBA" id="ARBA00007661"/>
    </source>
</evidence>
<comment type="subcellular location">
    <subcellularLocation>
        <location evidence="1">Membrane</location>
    </subcellularLocation>
</comment>
<protein>
    <recommendedName>
        <fullName evidence="5">3-hydroxy-3-methylglutaryl-coenzyme A reductase</fullName>
        <ecNumber evidence="4">1.1.1.34</ecNumber>
    </recommendedName>
</protein>
<keyword evidence="8" id="KW-0472">Membrane</keyword>
<dbReference type="InterPro" id="IPR002202">
    <property type="entry name" value="HMG_CoA_Rdtase"/>
</dbReference>
<feature type="region of interest" description="Disordered" evidence="9">
    <location>
        <begin position="581"/>
        <end position="601"/>
    </location>
</feature>
<dbReference type="InterPro" id="IPR004554">
    <property type="entry name" value="HMG_CoA_Rdtase_eu_arc"/>
</dbReference>
<dbReference type="InterPro" id="IPR009029">
    <property type="entry name" value="HMG_CoA_Rdtase_sub-bd_dom_sf"/>
</dbReference>
<dbReference type="Pfam" id="PF00368">
    <property type="entry name" value="HMG-CoA_red"/>
    <property type="match status" value="1"/>
</dbReference>
<gene>
    <name evidence="11" type="ORF">GBAR_LOCUS2427</name>
</gene>
<feature type="compositionally biased region" description="Polar residues" evidence="9">
    <location>
        <begin position="64"/>
        <end position="74"/>
    </location>
</feature>
<dbReference type="SUPFAM" id="SSF55035">
    <property type="entry name" value="NAD-binding domain of HMG-CoA reductase"/>
    <property type="match status" value="1"/>
</dbReference>
<evidence type="ECO:0000256" key="10">
    <source>
        <dbReference type="SAM" id="SignalP"/>
    </source>
</evidence>
<name>A0AA35R0F4_GEOBA</name>
<dbReference type="PROSITE" id="PS00318">
    <property type="entry name" value="HMG_COA_REDUCTASE_2"/>
    <property type="match status" value="1"/>
</dbReference>
<evidence type="ECO:0000313" key="11">
    <source>
        <dbReference type="EMBL" id="CAI7998405.1"/>
    </source>
</evidence>
<keyword evidence="10" id="KW-0732">Signal</keyword>
<dbReference type="InterPro" id="IPR023074">
    <property type="entry name" value="HMG_CoA_Rdtase_cat_sf"/>
</dbReference>
<dbReference type="Gene3D" id="1.10.3270.10">
    <property type="entry name" value="HMGR, N-terminal domain"/>
    <property type="match status" value="1"/>
</dbReference>
<evidence type="ECO:0000256" key="7">
    <source>
        <dbReference type="ARBA" id="ARBA00023002"/>
    </source>
</evidence>
<dbReference type="Proteomes" id="UP001174909">
    <property type="component" value="Unassembled WGS sequence"/>
</dbReference>
<dbReference type="FunFam" id="1.10.3270.10:FF:000001">
    <property type="entry name" value="3-hydroxy-3-methylglutaryl coenzyme A reductase"/>
    <property type="match status" value="1"/>
</dbReference>